<name>A0AAV1YBI6_LUPLU</name>
<dbReference type="AlphaFoldDB" id="A0AAV1YBI6"/>
<accession>A0AAV1YBI6</accession>
<evidence type="ECO:0000256" key="3">
    <source>
        <dbReference type="ARBA" id="ARBA00022840"/>
    </source>
</evidence>
<dbReference type="Proteomes" id="UP001497480">
    <property type="component" value="Unassembled WGS sequence"/>
</dbReference>
<keyword evidence="1" id="KW-0418">Kinase</keyword>
<feature type="domain" description="Protein kinase" evidence="5">
    <location>
        <begin position="6"/>
        <end position="140"/>
    </location>
</feature>
<evidence type="ECO:0000313" key="7">
    <source>
        <dbReference type="Proteomes" id="UP001497480"/>
    </source>
</evidence>
<dbReference type="EMBL" id="CAXHTB010000023">
    <property type="protein sequence ID" value="CAL0331265.1"/>
    <property type="molecule type" value="Genomic_DNA"/>
</dbReference>
<reference evidence="6 7" key="1">
    <citation type="submission" date="2024-03" db="EMBL/GenBank/DDBJ databases">
        <authorList>
            <person name="Martinez-Hernandez J."/>
        </authorList>
    </citation>
    <scope>NUCLEOTIDE SEQUENCE [LARGE SCALE GENOMIC DNA]</scope>
</reference>
<evidence type="ECO:0000256" key="2">
    <source>
        <dbReference type="ARBA" id="ARBA00022741"/>
    </source>
</evidence>
<evidence type="ECO:0000259" key="5">
    <source>
        <dbReference type="PROSITE" id="PS50011"/>
    </source>
</evidence>
<evidence type="ECO:0000313" key="6">
    <source>
        <dbReference type="EMBL" id="CAL0331265.1"/>
    </source>
</evidence>
<dbReference type="SUPFAM" id="SSF56112">
    <property type="entry name" value="Protein kinase-like (PK-like)"/>
    <property type="match status" value="1"/>
</dbReference>
<feature type="transmembrane region" description="Helical" evidence="4">
    <location>
        <begin position="53"/>
        <end position="74"/>
    </location>
</feature>
<dbReference type="InterPro" id="IPR001245">
    <property type="entry name" value="Ser-Thr/Tyr_kinase_cat_dom"/>
</dbReference>
<dbReference type="PROSITE" id="PS50011">
    <property type="entry name" value="PROTEIN_KINASE_DOM"/>
    <property type="match status" value="1"/>
</dbReference>
<gene>
    <name evidence="6" type="ORF">LLUT_LOCUS32325</name>
</gene>
<keyword evidence="3" id="KW-0067">ATP-binding</keyword>
<dbReference type="GO" id="GO:0004674">
    <property type="term" value="F:protein serine/threonine kinase activity"/>
    <property type="evidence" value="ECO:0007669"/>
    <property type="project" value="UniProtKB-KW"/>
</dbReference>
<protein>
    <recommendedName>
        <fullName evidence="5">Protein kinase domain-containing protein</fullName>
    </recommendedName>
</protein>
<dbReference type="PANTHER" id="PTHR47989:SF24">
    <property type="entry name" value="CALCIUM_CALMODULIN-REGULATED RECEPTOR-LIKE KINASE 1 ISOFORM X1"/>
    <property type="match status" value="1"/>
</dbReference>
<keyword evidence="7" id="KW-1185">Reference proteome</keyword>
<keyword evidence="1" id="KW-0808">Transferase</keyword>
<keyword evidence="2" id="KW-0547">Nucleotide-binding</keyword>
<keyword evidence="4" id="KW-0472">Membrane</keyword>
<sequence length="140" mass="15559">MLMVLFHGPTLIGYTEIDQVSLSEISARGQPEPTGLLIGGLEDLGLDHFHIGVLYLIGNCTCMATFLAIQVMLLGRLHHINLMNLIGYCAKKGQHMLVYVYMSKGSLASHLYGEENEALSWNMRVDIALEVARGLEYLHE</sequence>
<dbReference type="InterPro" id="IPR011009">
    <property type="entry name" value="Kinase-like_dom_sf"/>
</dbReference>
<evidence type="ECO:0000256" key="4">
    <source>
        <dbReference type="SAM" id="Phobius"/>
    </source>
</evidence>
<dbReference type="GO" id="GO:0005524">
    <property type="term" value="F:ATP binding"/>
    <property type="evidence" value="ECO:0007669"/>
    <property type="project" value="UniProtKB-KW"/>
</dbReference>
<dbReference type="Gene3D" id="1.10.510.10">
    <property type="entry name" value="Transferase(Phosphotransferase) domain 1"/>
    <property type="match status" value="1"/>
</dbReference>
<dbReference type="Pfam" id="PF07714">
    <property type="entry name" value="PK_Tyr_Ser-Thr"/>
    <property type="match status" value="1"/>
</dbReference>
<organism evidence="6 7">
    <name type="scientific">Lupinus luteus</name>
    <name type="common">European yellow lupine</name>
    <dbReference type="NCBI Taxonomy" id="3873"/>
    <lineage>
        <taxon>Eukaryota</taxon>
        <taxon>Viridiplantae</taxon>
        <taxon>Streptophyta</taxon>
        <taxon>Embryophyta</taxon>
        <taxon>Tracheophyta</taxon>
        <taxon>Spermatophyta</taxon>
        <taxon>Magnoliopsida</taxon>
        <taxon>eudicotyledons</taxon>
        <taxon>Gunneridae</taxon>
        <taxon>Pentapetalae</taxon>
        <taxon>rosids</taxon>
        <taxon>fabids</taxon>
        <taxon>Fabales</taxon>
        <taxon>Fabaceae</taxon>
        <taxon>Papilionoideae</taxon>
        <taxon>50 kb inversion clade</taxon>
        <taxon>genistoids sensu lato</taxon>
        <taxon>core genistoids</taxon>
        <taxon>Genisteae</taxon>
        <taxon>Lupinus</taxon>
    </lineage>
</organism>
<proteinExistence type="predicted"/>
<keyword evidence="4" id="KW-1133">Transmembrane helix</keyword>
<keyword evidence="4" id="KW-0812">Transmembrane</keyword>
<comment type="caution">
    <text evidence="6">The sequence shown here is derived from an EMBL/GenBank/DDBJ whole genome shotgun (WGS) entry which is preliminary data.</text>
</comment>
<dbReference type="PANTHER" id="PTHR47989">
    <property type="entry name" value="OS01G0750732 PROTEIN"/>
    <property type="match status" value="1"/>
</dbReference>
<dbReference type="InterPro" id="IPR000719">
    <property type="entry name" value="Prot_kinase_dom"/>
</dbReference>
<evidence type="ECO:0000256" key="1">
    <source>
        <dbReference type="ARBA" id="ARBA00022527"/>
    </source>
</evidence>
<keyword evidence="1" id="KW-0723">Serine/threonine-protein kinase</keyword>